<feature type="transmembrane region" description="Helical" evidence="1">
    <location>
        <begin position="408"/>
        <end position="431"/>
    </location>
</feature>
<reference evidence="2 3" key="1">
    <citation type="submission" date="2014-11" db="EMBL/GenBank/DDBJ databases">
        <authorList>
            <person name="Urmite Genomes Urmite Genomes"/>
        </authorList>
    </citation>
    <scope>NUCLEOTIDE SEQUENCE [LARGE SCALE GENOMIC DNA]</scope>
    <source>
        <strain evidence="2 3">Oc5</strain>
    </source>
</reference>
<evidence type="ECO:0000313" key="2">
    <source>
        <dbReference type="EMBL" id="CEI81074.1"/>
    </source>
</evidence>
<evidence type="ECO:0000256" key="1">
    <source>
        <dbReference type="SAM" id="Phobius"/>
    </source>
</evidence>
<feature type="transmembrane region" description="Helical" evidence="1">
    <location>
        <begin position="58"/>
        <end position="78"/>
    </location>
</feature>
<keyword evidence="1" id="KW-1133">Transmembrane helix</keyword>
<evidence type="ECO:0000313" key="3">
    <source>
        <dbReference type="Proteomes" id="UP000040453"/>
    </source>
</evidence>
<feature type="transmembrane region" description="Helical" evidence="1">
    <location>
        <begin position="286"/>
        <end position="304"/>
    </location>
</feature>
<sequence>MSKQFVSPALVICIIGFTMIHFVTYFLQVHLLLTLLVWFGFGIIFFGTLFYGPLHLKMPLGLFLTGVIIFLSVDTSFLSGMREGLLQMRNMVGLLVIIPMVSWVLREEAFLESAISYAHDFVDTSKKFYFGMVSFTQVIAYFLLFGAIPMLYQFVSMILKDEKGEAWERYKGKAILRGFALSVLWVVSIPSFAYVVEAMEASLWKSILQGLGVAALGTIVAILFFPLENKKYHVNFTRGLQHEIDEIMQHTRNKRETKRIVREFMILFLSLFGSIFILSAWVNMELLVLIPLTILVWILSYYLVKKRLYKLTYIAALYVKEEMAGKSYQLCVMVGAGMLIAGLTKTGFAGWVVDSLYALEAVAPFINLLYLLPFMVIILGFAGLGPLTVMVLVAGILQTIHLPYPPELIVLSVTLGSSISILLSPVIMPIIVLSGSNGLSGFKNGFQFNGVFAVVLYALVMTYIQLMAYMAG</sequence>
<feature type="transmembrane region" description="Helical" evidence="1">
    <location>
        <begin position="451"/>
        <end position="471"/>
    </location>
</feature>
<organism evidence="2 3">
    <name type="scientific">Oceanobacillus oncorhynchi</name>
    <dbReference type="NCBI Taxonomy" id="545501"/>
    <lineage>
        <taxon>Bacteria</taxon>
        <taxon>Bacillati</taxon>
        <taxon>Bacillota</taxon>
        <taxon>Bacilli</taxon>
        <taxon>Bacillales</taxon>
        <taxon>Bacillaceae</taxon>
        <taxon>Oceanobacillus</taxon>
    </lineage>
</organism>
<feature type="transmembrane region" description="Helical" evidence="1">
    <location>
        <begin position="207"/>
        <end position="227"/>
    </location>
</feature>
<dbReference type="OrthoDB" id="2813114at2"/>
<feature type="transmembrane region" description="Helical" evidence="1">
    <location>
        <begin position="365"/>
        <end position="396"/>
    </location>
</feature>
<dbReference type="Proteomes" id="UP000040453">
    <property type="component" value="Unassembled WGS sequence"/>
</dbReference>
<dbReference type="RefSeq" id="WP_042529967.1">
    <property type="nucleotide sequence ID" value="NZ_CDGG01000001.1"/>
</dbReference>
<dbReference type="STRING" id="545501.BN997_00890"/>
<accession>A0A0A1MML5</accession>
<proteinExistence type="predicted"/>
<keyword evidence="3" id="KW-1185">Reference proteome</keyword>
<keyword evidence="1" id="KW-0472">Membrane</keyword>
<feature type="transmembrane region" description="Helical" evidence="1">
    <location>
        <begin position="260"/>
        <end position="280"/>
    </location>
</feature>
<name>A0A0A1MML5_9BACI</name>
<feature type="transmembrane region" description="Helical" evidence="1">
    <location>
        <begin position="330"/>
        <end position="353"/>
    </location>
</feature>
<gene>
    <name evidence="2" type="ORF">BN997_00890</name>
</gene>
<feature type="transmembrane region" description="Helical" evidence="1">
    <location>
        <begin position="6"/>
        <end position="27"/>
    </location>
</feature>
<dbReference type="AlphaFoldDB" id="A0A0A1MML5"/>
<feature type="transmembrane region" description="Helical" evidence="1">
    <location>
        <begin position="174"/>
        <end position="195"/>
    </location>
</feature>
<protein>
    <submittedName>
        <fullName evidence="2">Uncharacterized protein</fullName>
    </submittedName>
</protein>
<dbReference type="EMBL" id="CDGG01000001">
    <property type="protein sequence ID" value="CEI81074.1"/>
    <property type="molecule type" value="Genomic_DNA"/>
</dbReference>
<keyword evidence="1" id="KW-0812">Transmembrane</keyword>
<feature type="transmembrane region" description="Helical" evidence="1">
    <location>
        <begin position="32"/>
        <end position="52"/>
    </location>
</feature>
<feature type="transmembrane region" description="Helical" evidence="1">
    <location>
        <begin position="128"/>
        <end position="154"/>
    </location>
</feature>